<dbReference type="AlphaFoldDB" id="A0A6J7VI44"/>
<organism evidence="1">
    <name type="scientific">freshwater metagenome</name>
    <dbReference type="NCBI Taxonomy" id="449393"/>
    <lineage>
        <taxon>unclassified sequences</taxon>
        <taxon>metagenomes</taxon>
        <taxon>ecological metagenomes</taxon>
    </lineage>
</organism>
<sequence length="89" mass="10115">MLTQHGCAFKWHVGRIVVNCLELGINHAEHVGCFHGRYESWVGAIGRGGRRRYRLVDLPAEQRTIGRVNGEKVAERCCPRAGQTNEKDW</sequence>
<proteinExistence type="predicted"/>
<dbReference type="EMBL" id="CAFBRD010000070">
    <property type="protein sequence ID" value="CAB5077890.1"/>
    <property type="molecule type" value="Genomic_DNA"/>
</dbReference>
<gene>
    <name evidence="1" type="ORF">UFOPK4371_01220</name>
</gene>
<accession>A0A6J7VI44</accession>
<reference evidence="1" key="1">
    <citation type="submission" date="2020-05" db="EMBL/GenBank/DDBJ databases">
        <authorList>
            <person name="Chiriac C."/>
            <person name="Salcher M."/>
            <person name="Ghai R."/>
            <person name="Kavagutti S V."/>
        </authorList>
    </citation>
    <scope>NUCLEOTIDE SEQUENCE</scope>
</reference>
<protein>
    <submittedName>
        <fullName evidence="1">Unannotated protein</fullName>
    </submittedName>
</protein>
<evidence type="ECO:0000313" key="1">
    <source>
        <dbReference type="EMBL" id="CAB5077890.1"/>
    </source>
</evidence>
<name>A0A6J7VI44_9ZZZZ</name>